<evidence type="ECO:0008006" key="9">
    <source>
        <dbReference type="Google" id="ProtNLM"/>
    </source>
</evidence>
<reference evidence="8" key="3">
    <citation type="submission" date="2025-04" db="UniProtKB">
        <authorList>
            <consortium name="RefSeq"/>
        </authorList>
    </citation>
    <scope>IDENTIFICATION</scope>
    <source>
        <strain evidence="8">CBS 304.34</strain>
    </source>
</reference>
<dbReference type="OrthoDB" id="3231000at2759"/>
<gene>
    <name evidence="6 8" type="ORF">BDZ99DRAFT_414865</name>
</gene>
<dbReference type="GO" id="GO:0046873">
    <property type="term" value="F:metal ion transmembrane transporter activity"/>
    <property type="evidence" value="ECO:0007669"/>
    <property type="project" value="InterPro"/>
</dbReference>
<proteinExistence type="predicted"/>
<dbReference type="Gene3D" id="1.20.58.340">
    <property type="entry name" value="Magnesium transport protein CorA, transmembrane region"/>
    <property type="match status" value="1"/>
</dbReference>
<feature type="transmembrane region" description="Helical" evidence="5">
    <location>
        <begin position="395"/>
        <end position="414"/>
    </location>
</feature>
<dbReference type="InterPro" id="IPR045863">
    <property type="entry name" value="CorA_TM1_TM2"/>
</dbReference>
<dbReference type="Proteomes" id="UP000504636">
    <property type="component" value="Unplaced"/>
</dbReference>
<organism evidence="6">
    <name type="scientific">Mytilinidion resinicola</name>
    <dbReference type="NCBI Taxonomy" id="574789"/>
    <lineage>
        <taxon>Eukaryota</taxon>
        <taxon>Fungi</taxon>
        <taxon>Dikarya</taxon>
        <taxon>Ascomycota</taxon>
        <taxon>Pezizomycotina</taxon>
        <taxon>Dothideomycetes</taxon>
        <taxon>Pleosporomycetidae</taxon>
        <taxon>Mytilinidiales</taxon>
        <taxon>Mytilinidiaceae</taxon>
        <taxon>Mytilinidion</taxon>
    </lineage>
</organism>
<dbReference type="Pfam" id="PF01544">
    <property type="entry name" value="CorA"/>
    <property type="match status" value="1"/>
</dbReference>
<dbReference type="InterPro" id="IPR002523">
    <property type="entry name" value="MgTranspt_CorA/ZnTranspt_ZntB"/>
</dbReference>
<keyword evidence="2 5" id="KW-0812">Transmembrane</keyword>
<dbReference type="SUPFAM" id="SSF144083">
    <property type="entry name" value="Magnesium transport protein CorA, transmembrane region"/>
    <property type="match status" value="1"/>
</dbReference>
<protein>
    <recommendedName>
        <fullName evidence="9">Cora-domain-containing protein</fullName>
    </recommendedName>
</protein>
<evidence type="ECO:0000256" key="2">
    <source>
        <dbReference type="ARBA" id="ARBA00022692"/>
    </source>
</evidence>
<evidence type="ECO:0000256" key="3">
    <source>
        <dbReference type="ARBA" id="ARBA00022989"/>
    </source>
</evidence>
<reference evidence="6 8" key="1">
    <citation type="journal article" date="2020" name="Stud. Mycol.">
        <title>101 Dothideomycetes genomes: a test case for predicting lifestyles and emergence of pathogens.</title>
        <authorList>
            <person name="Haridas S."/>
            <person name="Albert R."/>
            <person name="Binder M."/>
            <person name="Bloem J."/>
            <person name="Labutti K."/>
            <person name="Salamov A."/>
            <person name="Andreopoulos B."/>
            <person name="Baker S."/>
            <person name="Barry K."/>
            <person name="Bills G."/>
            <person name="Bluhm B."/>
            <person name="Cannon C."/>
            <person name="Castanera R."/>
            <person name="Culley D."/>
            <person name="Daum C."/>
            <person name="Ezra D."/>
            <person name="Gonzalez J."/>
            <person name="Henrissat B."/>
            <person name="Kuo A."/>
            <person name="Liang C."/>
            <person name="Lipzen A."/>
            <person name="Lutzoni F."/>
            <person name="Magnuson J."/>
            <person name="Mondo S."/>
            <person name="Nolan M."/>
            <person name="Ohm R."/>
            <person name="Pangilinan J."/>
            <person name="Park H.-J."/>
            <person name="Ramirez L."/>
            <person name="Alfaro M."/>
            <person name="Sun H."/>
            <person name="Tritt A."/>
            <person name="Yoshinaga Y."/>
            <person name="Zwiers L.-H."/>
            <person name="Turgeon B."/>
            <person name="Goodwin S."/>
            <person name="Spatafora J."/>
            <person name="Crous P."/>
            <person name="Grigoriev I."/>
        </authorList>
    </citation>
    <scope>NUCLEOTIDE SEQUENCE</scope>
    <source>
        <strain evidence="6 8">CBS 304.34</strain>
    </source>
</reference>
<evidence type="ECO:0000256" key="5">
    <source>
        <dbReference type="SAM" id="Phobius"/>
    </source>
</evidence>
<dbReference type="GeneID" id="54457633"/>
<keyword evidence="3 5" id="KW-1133">Transmembrane helix</keyword>
<comment type="subcellular location">
    <subcellularLocation>
        <location evidence="1">Membrane</location>
        <topology evidence="1">Multi-pass membrane protein</topology>
    </subcellularLocation>
</comment>
<sequence>MILRGWQPRDWVRTLGAQCKVDPEFFRRHLDFLEPASYFDLPALPSTSQNLWRLRVTTICNRVNPLSAEEVRKQRKDDLEGVNKFLNALRASERIGSSIVRRHAIINETTCVIEQDISFCVQKRRSGGWTGFIWLDNGKPFDDNSIAPWLENYKAKFSSHNPYLPIVQHLDKMALNPPNSEVFDMSQIPRSTSAQSRNTFHASQTLSNLPEQYGMSLNRKLMKMDALYAFSDLFNVALCSENQFLNMIQAEINVAIRSFHGQEENCIDILSYCKGLIDEHYDRLREMVALLENEENNGWPRVTEGPEFWTRDDIAKALRKDVQHLLYRCSTLAERAIDGTNFIRNYAMLLTSERSISQAKEVGRLTLLAYFFLPMSLVTSLFGMNFVEIEDWRKAVISAVAVFAGVMTISLIICI</sequence>
<accession>A0A6A6YRP3</accession>
<evidence type="ECO:0000313" key="8">
    <source>
        <dbReference type="RefSeq" id="XP_033577678.1"/>
    </source>
</evidence>
<evidence type="ECO:0000256" key="4">
    <source>
        <dbReference type="ARBA" id="ARBA00023136"/>
    </source>
</evidence>
<evidence type="ECO:0000313" key="6">
    <source>
        <dbReference type="EMBL" id="KAF2810714.1"/>
    </source>
</evidence>
<dbReference type="RefSeq" id="XP_033577678.1">
    <property type="nucleotide sequence ID" value="XM_033716740.1"/>
</dbReference>
<name>A0A6A6YRP3_9PEZI</name>
<feature type="transmembrane region" description="Helical" evidence="5">
    <location>
        <begin position="362"/>
        <end position="383"/>
    </location>
</feature>
<dbReference type="AlphaFoldDB" id="A0A6A6YRP3"/>
<dbReference type="GO" id="GO:0016020">
    <property type="term" value="C:membrane"/>
    <property type="evidence" value="ECO:0007669"/>
    <property type="project" value="UniProtKB-SubCell"/>
</dbReference>
<keyword evidence="7" id="KW-1185">Reference proteome</keyword>
<evidence type="ECO:0000313" key="7">
    <source>
        <dbReference type="Proteomes" id="UP000504636"/>
    </source>
</evidence>
<evidence type="ECO:0000256" key="1">
    <source>
        <dbReference type="ARBA" id="ARBA00004141"/>
    </source>
</evidence>
<keyword evidence="4 5" id="KW-0472">Membrane</keyword>
<reference evidence="8" key="2">
    <citation type="submission" date="2020-04" db="EMBL/GenBank/DDBJ databases">
        <authorList>
            <consortium name="NCBI Genome Project"/>
        </authorList>
    </citation>
    <scope>NUCLEOTIDE SEQUENCE</scope>
    <source>
        <strain evidence="8">CBS 304.34</strain>
    </source>
</reference>
<dbReference type="EMBL" id="MU003699">
    <property type="protein sequence ID" value="KAF2810714.1"/>
    <property type="molecule type" value="Genomic_DNA"/>
</dbReference>